<dbReference type="PANTHER" id="PTHR10762">
    <property type="entry name" value="DIPHTHAMIDE BIOSYNTHESIS PROTEIN"/>
    <property type="match status" value="1"/>
</dbReference>
<organism evidence="12 13">
    <name type="scientific">Giardia intestinalis</name>
    <name type="common">Giardia lamblia</name>
    <dbReference type="NCBI Taxonomy" id="5741"/>
    <lineage>
        <taxon>Eukaryota</taxon>
        <taxon>Metamonada</taxon>
        <taxon>Diplomonadida</taxon>
        <taxon>Hexamitidae</taxon>
        <taxon>Giardiinae</taxon>
        <taxon>Giardia</taxon>
    </lineage>
</organism>
<accession>V6TPI2</accession>
<dbReference type="VEuPathDB" id="GiardiaDB:DHA2_150213"/>
<evidence type="ECO:0000256" key="10">
    <source>
        <dbReference type="ARBA" id="ARBA00048403"/>
    </source>
</evidence>
<dbReference type="UniPathway" id="UPA00559"/>
<reference evidence="13" key="1">
    <citation type="submission" date="2012-02" db="EMBL/GenBank/DDBJ databases">
        <title>Genome sequencing of Giardia lamblia Genotypes A2 and B isolates (DH and GS) and comparative analysis with the genomes of Genotypes A1 and E (WB and Pig).</title>
        <authorList>
            <person name="Adam R."/>
            <person name="Dahlstrom E."/>
            <person name="Martens C."/>
            <person name="Bruno D."/>
            <person name="Barbian K."/>
            <person name="Porcella S.F."/>
            <person name="Nash T."/>
        </authorList>
    </citation>
    <scope>NUCLEOTIDE SEQUENCE</scope>
    <source>
        <strain evidence="13">DH</strain>
    </source>
</reference>
<dbReference type="PIRSF" id="PIRSF004967">
    <property type="entry name" value="DPH1"/>
    <property type="match status" value="1"/>
</dbReference>
<dbReference type="VEuPathDB" id="GiardiaDB:GL50581_3444"/>
<gene>
    <name evidence="12" type="ORF">DHA2_150213</name>
</gene>
<dbReference type="SFLD" id="SFLDS00032">
    <property type="entry name" value="Radical_SAM_3-amino-3-carboxyp"/>
    <property type="match status" value="1"/>
</dbReference>
<evidence type="ECO:0000256" key="6">
    <source>
        <dbReference type="ARBA" id="ARBA00022691"/>
    </source>
</evidence>
<comment type="pathway">
    <text evidence="1 11">Protein modification; peptidyl-diphthamide biosynthesis.</text>
</comment>
<dbReference type="Gene3D" id="3.40.50.11840">
    <property type="entry name" value="Diphthamide synthesis DPH1/DPH2 domain 1"/>
    <property type="match status" value="1"/>
</dbReference>
<dbReference type="Pfam" id="PF01866">
    <property type="entry name" value="Diphthamide_syn"/>
    <property type="match status" value="1"/>
</dbReference>
<proteinExistence type="inferred from homology"/>
<evidence type="ECO:0000256" key="11">
    <source>
        <dbReference type="PIRNR" id="PIRNR004967"/>
    </source>
</evidence>
<dbReference type="GO" id="GO:0046872">
    <property type="term" value="F:metal ion binding"/>
    <property type="evidence" value="ECO:0007669"/>
    <property type="project" value="UniProtKB-KW"/>
</dbReference>
<dbReference type="InterPro" id="IPR042264">
    <property type="entry name" value="DPH1/DPH2_2"/>
</dbReference>
<keyword evidence="11" id="KW-0004">4Fe-4S</keyword>
<comment type="similarity">
    <text evidence="2 11">Belongs to the DPH1/DPH2 family. DPH1 subfamily.</text>
</comment>
<dbReference type="AlphaFoldDB" id="V6TPI2"/>
<dbReference type="PANTHER" id="PTHR10762:SF1">
    <property type="entry name" value="2-(3-AMINO-3-CARBOXYPROPYL)HISTIDINE SYNTHASE SUBUNIT 1"/>
    <property type="match status" value="1"/>
</dbReference>
<dbReference type="GO" id="GO:0090560">
    <property type="term" value="F:2-(3-amino-3-carboxypropyl)histidine synthase activity"/>
    <property type="evidence" value="ECO:0007669"/>
    <property type="project" value="UniProtKB-UniRule"/>
</dbReference>
<name>V6TPI2_GIAIN</name>
<evidence type="ECO:0000313" key="12">
    <source>
        <dbReference type="EMBL" id="ESU38925.1"/>
    </source>
</evidence>
<evidence type="ECO:0000256" key="1">
    <source>
        <dbReference type="ARBA" id="ARBA00005156"/>
    </source>
</evidence>
<dbReference type="InterPro" id="IPR042263">
    <property type="entry name" value="DPH1/DPH2_1"/>
</dbReference>
<dbReference type="InterPro" id="IPR016435">
    <property type="entry name" value="DPH1/DPH2"/>
</dbReference>
<dbReference type="VEuPathDB" id="GiardiaDB:QR46_4015"/>
<dbReference type="GO" id="GO:0017183">
    <property type="term" value="P:protein histidyl modification to diphthamide"/>
    <property type="evidence" value="ECO:0007669"/>
    <property type="project" value="UniProtKB-UniRule"/>
</dbReference>
<dbReference type="InterPro" id="IPR042265">
    <property type="entry name" value="DPH1/DPH2_3"/>
</dbReference>
<evidence type="ECO:0000256" key="3">
    <source>
        <dbReference type="ARBA" id="ARBA00012221"/>
    </source>
</evidence>
<evidence type="ECO:0000313" key="13">
    <source>
        <dbReference type="Proteomes" id="UP000018320"/>
    </source>
</evidence>
<keyword evidence="9" id="KW-0411">Iron-sulfur</keyword>
<dbReference type="Gene3D" id="3.40.50.11860">
    <property type="entry name" value="Diphthamide synthesis DPH1/DPH2 domain 3"/>
    <property type="match status" value="1"/>
</dbReference>
<evidence type="ECO:0000256" key="9">
    <source>
        <dbReference type="ARBA" id="ARBA00023014"/>
    </source>
</evidence>
<evidence type="ECO:0000256" key="8">
    <source>
        <dbReference type="ARBA" id="ARBA00023004"/>
    </source>
</evidence>
<sequence>MNCLKMNFSLECIVDEVKSVLQGRTTSRGFYAVGLQFPEGLMEQAIEVCNALEGMLKAANGVAIEYVIFADVLYGACNIDDIGSMLMGVDVLVHFGHSKIVPTSLVDVIYVPVIDTRGSATVIANGLMNMCRTHSYKTVGLVTTAQFAACLLHVQPILDDRGSKISIVGEEQSPLPKYEILGCTCKKFPPGTDAVVSVVDGDFHYEAACLSNSHLPAYRLSPVTGVYESIRYDTHSKINSRLKIIRECAEALTELLNRPVQDFAGGFSGKRVGVVFGTLGRQGSPIVFETLLNKLRSLCVPIKVLSLSEVLPHYLLPHKDVLFFAQLACPRLTIDWDEEISACGLVMVNYYELDKILDLCLKKEGCNDLEDYALVNFTRDGHRELCYYGRPTV</sequence>
<keyword evidence="7" id="KW-0479">Metal-binding</keyword>
<dbReference type="Proteomes" id="UP000018320">
    <property type="component" value="Unassembled WGS sequence"/>
</dbReference>
<dbReference type="Gene3D" id="3.40.50.11850">
    <property type="entry name" value="Diphthamide synthesis DPH1/DPH2 domain 2"/>
    <property type="match status" value="1"/>
</dbReference>
<evidence type="ECO:0000256" key="4">
    <source>
        <dbReference type="ARBA" id="ARBA00021915"/>
    </source>
</evidence>
<dbReference type="GO" id="GO:0051539">
    <property type="term" value="F:4 iron, 4 sulfur cluster binding"/>
    <property type="evidence" value="ECO:0007669"/>
    <property type="project" value="UniProtKB-UniRule"/>
</dbReference>
<reference evidence="12 13" key="2">
    <citation type="journal article" date="2013" name="Genome Biol. Evol.">
        <title>Genome sequencing of Giardia lamblia genotypes A2 and B isolates (DH and GS) and comparative analysis with the genomes of genotypes A1 and E (WB and Pig).</title>
        <authorList>
            <person name="Adam R.D."/>
            <person name="Dahlstrom E.W."/>
            <person name="Martens C.A."/>
            <person name="Bruno D.P."/>
            <person name="Barbian K.D."/>
            <person name="Ricklefs S.M."/>
            <person name="Hernandez M.M."/>
            <person name="Narla N.P."/>
            <person name="Patel R.B."/>
            <person name="Porcella S.F."/>
            <person name="Nash T.E."/>
        </authorList>
    </citation>
    <scope>NUCLEOTIDE SEQUENCE [LARGE SCALE GENOMIC DNA]</scope>
    <source>
        <strain evidence="12 13">DH</strain>
    </source>
</reference>
<protein>
    <recommendedName>
        <fullName evidence="4 11">2-(3-amino-3-carboxypropyl)histidine synthase subunit 1</fullName>
        <ecNumber evidence="3 11">2.5.1.108</ecNumber>
    </recommendedName>
</protein>
<dbReference type="EC" id="2.5.1.108" evidence="3 11"/>
<evidence type="ECO:0000256" key="5">
    <source>
        <dbReference type="ARBA" id="ARBA00022679"/>
    </source>
</evidence>
<keyword evidence="5 11" id="KW-0808">Transferase</keyword>
<evidence type="ECO:0000256" key="2">
    <source>
        <dbReference type="ARBA" id="ARBA00010173"/>
    </source>
</evidence>
<evidence type="ECO:0000256" key="7">
    <source>
        <dbReference type="ARBA" id="ARBA00022723"/>
    </source>
</evidence>
<dbReference type="VEuPathDB" id="GiardiaDB:GL50803_004248"/>
<dbReference type="InterPro" id="IPR035435">
    <property type="entry name" value="DPH1/DPH2_euk_archaea"/>
</dbReference>
<keyword evidence="8" id="KW-0408">Iron</keyword>
<dbReference type="EMBL" id="AHGT01000008">
    <property type="protein sequence ID" value="ESU38925.1"/>
    <property type="molecule type" value="Genomic_DNA"/>
</dbReference>
<comment type="function">
    <text evidence="11">Catalyzes the first step of diphthamide biosynthesis, a post-translational modification of histidine which occurs in elongation factor 2.</text>
</comment>
<comment type="caution">
    <text evidence="12">The sequence shown here is derived from an EMBL/GenBank/DDBJ whole genome shotgun (WGS) entry which is preliminary data.</text>
</comment>
<dbReference type="NCBIfam" id="TIGR00322">
    <property type="entry name" value="diphth2_R"/>
    <property type="match status" value="1"/>
</dbReference>
<keyword evidence="6 11" id="KW-0949">S-adenosyl-L-methionine</keyword>
<comment type="catalytic activity">
    <reaction evidence="10 11">
        <text>L-histidyl-[translation elongation factor 2] + S-adenosyl-L-methionine = 2-[(3S)-amino-3-carboxypropyl]-L-histidyl-[translation elongation factor 2] + S-methyl-5'-thioadenosine + H(+)</text>
        <dbReference type="Rhea" id="RHEA:36783"/>
        <dbReference type="Rhea" id="RHEA-COMP:9748"/>
        <dbReference type="Rhea" id="RHEA-COMP:9749"/>
        <dbReference type="ChEBI" id="CHEBI:15378"/>
        <dbReference type="ChEBI" id="CHEBI:17509"/>
        <dbReference type="ChEBI" id="CHEBI:29979"/>
        <dbReference type="ChEBI" id="CHEBI:59789"/>
        <dbReference type="ChEBI" id="CHEBI:73995"/>
        <dbReference type="EC" id="2.5.1.108"/>
    </reaction>
</comment>
<comment type="cofactor">
    <cofactor evidence="11">
        <name>[4Fe-4S] cluster</name>
        <dbReference type="ChEBI" id="CHEBI:49883"/>
    </cofactor>
    <text evidence="11">Binds 1 [4Fe-4S] cluster per subunit. The cluster is coordinated with 3 cysteines and an exchangeable S-adenosyl-L-methionine.</text>
</comment>